<feature type="transmembrane region" description="Helical" evidence="1">
    <location>
        <begin position="92"/>
        <end position="113"/>
    </location>
</feature>
<name>A0ABW2YB13_9GAMM</name>
<evidence type="ECO:0000259" key="2">
    <source>
        <dbReference type="Pfam" id="PF07885"/>
    </source>
</evidence>
<keyword evidence="1" id="KW-1133">Transmembrane helix</keyword>
<comment type="caution">
    <text evidence="3">The sequence shown here is derived from an EMBL/GenBank/DDBJ whole genome shotgun (WGS) entry which is preliminary data.</text>
</comment>
<feature type="transmembrane region" description="Helical" evidence="1">
    <location>
        <begin position="67"/>
        <end position="86"/>
    </location>
</feature>
<dbReference type="EMBL" id="JBHTIF010000001">
    <property type="protein sequence ID" value="MFD0724073.1"/>
    <property type="molecule type" value="Genomic_DNA"/>
</dbReference>
<keyword evidence="1" id="KW-0812">Transmembrane</keyword>
<gene>
    <name evidence="3" type="ORF">ACFQ0E_00525</name>
</gene>
<feature type="transmembrane region" description="Helical" evidence="1">
    <location>
        <begin position="165"/>
        <end position="182"/>
    </location>
</feature>
<dbReference type="SUPFAM" id="SSF81324">
    <property type="entry name" value="Voltage-gated potassium channels"/>
    <property type="match status" value="1"/>
</dbReference>
<dbReference type="RefSeq" id="WP_386821756.1">
    <property type="nucleotide sequence ID" value="NZ_JBHTIF010000001.1"/>
</dbReference>
<evidence type="ECO:0000256" key="1">
    <source>
        <dbReference type="SAM" id="Phobius"/>
    </source>
</evidence>
<feature type="transmembrane region" description="Helical" evidence="1">
    <location>
        <begin position="16"/>
        <end position="34"/>
    </location>
</feature>
<protein>
    <submittedName>
        <fullName evidence="3">Ion channel</fullName>
    </submittedName>
</protein>
<dbReference type="Pfam" id="PF07885">
    <property type="entry name" value="Ion_trans_2"/>
    <property type="match status" value="1"/>
</dbReference>
<organism evidence="3 4">
    <name type="scientific">Lysobacter brunescens</name>
    <dbReference type="NCBI Taxonomy" id="262323"/>
    <lineage>
        <taxon>Bacteria</taxon>
        <taxon>Pseudomonadati</taxon>
        <taxon>Pseudomonadota</taxon>
        <taxon>Gammaproteobacteria</taxon>
        <taxon>Lysobacterales</taxon>
        <taxon>Lysobacteraceae</taxon>
        <taxon>Lysobacter</taxon>
    </lineage>
</organism>
<sequence>MDKTLLRSIAHLRRHPAGLLLAAQLCAVVLYPVLDDSGAGRLVFGTFSIAVLALVLWVVNRSPTINWIAWLLAVPAVLLSLLADIVDAPQLLVVAHMLEAALYFYAAIGLIIYMFGDQRVTLDELLAVGATFTLLAWAWAFAFSVCQAWYPGSFTGPAGLDTPRTWMELLFMSFSVLSGVGLSDITPMTAPARALVMLEMFAGVMYIAIVVSRLVGLSAARVRGG</sequence>
<proteinExistence type="predicted"/>
<accession>A0ABW2YB13</accession>
<keyword evidence="4" id="KW-1185">Reference proteome</keyword>
<feature type="transmembrane region" description="Helical" evidence="1">
    <location>
        <begin position="40"/>
        <end position="60"/>
    </location>
</feature>
<reference evidence="4" key="1">
    <citation type="journal article" date="2019" name="Int. J. Syst. Evol. Microbiol.">
        <title>The Global Catalogue of Microorganisms (GCM) 10K type strain sequencing project: providing services to taxonomists for standard genome sequencing and annotation.</title>
        <authorList>
            <consortium name="The Broad Institute Genomics Platform"/>
            <consortium name="The Broad Institute Genome Sequencing Center for Infectious Disease"/>
            <person name="Wu L."/>
            <person name="Ma J."/>
        </authorList>
    </citation>
    <scope>NUCLEOTIDE SEQUENCE [LARGE SCALE GENOMIC DNA]</scope>
    <source>
        <strain evidence="4">CCUG 55585</strain>
    </source>
</reference>
<dbReference type="InterPro" id="IPR013099">
    <property type="entry name" value="K_chnl_dom"/>
</dbReference>
<feature type="domain" description="Potassium channel" evidence="2">
    <location>
        <begin position="135"/>
        <end position="214"/>
    </location>
</feature>
<dbReference type="Gene3D" id="1.10.287.70">
    <property type="match status" value="1"/>
</dbReference>
<evidence type="ECO:0000313" key="4">
    <source>
        <dbReference type="Proteomes" id="UP001597110"/>
    </source>
</evidence>
<dbReference type="Proteomes" id="UP001597110">
    <property type="component" value="Unassembled WGS sequence"/>
</dbReference>
<keyword evidence="1" id="KW-0472">Membrane</keyword>
<evidence type="ECO:0000313" key="3">
    <source>
        <dbReference type="EMBL" id="MFD0724073.1"/>
    </source>
</evidence>
<feature type="transmembrane region" description="Helical" evidence="1">
    <location>
        <begin position="125"/>
        <end position="150"/>
    </location>
</feature>
<feature type="transmembrane region" description="Helical" evidence="1">
    <location>
        <begin position="194"/>
        <end position="215"/>
    </location>
</feature>